<dbReference type="GO" id="GO:0016740">
    <property type="term" value="F:transferase activity"/>
    <property type="evidence" value="ECO:0007669"/>
    <property type="project" value="UniProtKB-KW"/>
</dbReference>
<dbReference type="Pfam" id="PF05686">
    <property type="entry name" value="Glyco_transf_90"/>
    <property type="match status" value="2"/>
</dbReference>
<gene>
    <name evidence="4" type="ORF">TSOC_005103</name>
</gene>
<accession>A0A2J8A785</accession>
<reference evidence="4 5" key="1">
    <citation type="journal article" date="2017" name="Mol. Biol. Evol.">
        <title>The 4-celled Tetrabaena socialis nuclear genome reveals the essential components for genetic control of cell number at the origin of multicellularity in the volvocine lineage.</title>
        <authorList>
            <person name="Featherston J."/>
            <person name="Arakaki Y."/>
            <person name="Hanschen E.R."/>
            <person name="Ferris P.J."/>
            <person name="Michod R.E."/>
            <person name="Olson B.J.S.C."/>
            <person name="Nozaki H."/>
            <person name="Durand P.M."/>
        </authorList>
    </citation>
    <scope>NUCLEOTIDE SEQUENCE [LARGE SCALE GENOMIC DNA]</scope>
    <source>
        <strain evidence="4 5">NIES-571</strain>
    </source>
</reference>
<keyword evidence="2" id="KW-0808">Transferase</keyword>
<evidence type="ECO:0000256" key="1">
    <source>
        <dbReference type="ARBA" id="ARBA00010118"/>
    </source>
</evidence>
<comment type="similarity">
    <text evidence="1">Belongs to the glycosyltransferase 90 family.</text>
</comment>
<dbReference type="InterPro" id="IPR051091">
    <property type="entry name" value="O-Glucosyltr/Glycosyltrsf_90"/>
</dbReference>
<dbReference type="AlphaFoldDB" id="A0A2J8A785"/>
<evidence type="ECO:0000313" key="4">
    <source>
        <dbReference type="EMBL" id="PNH08365.1"/>
    </source>
</evidence>
<dbReference type="EMBL" id="PGGS01000133">
    <property type="protein sequence ID" value="PNH08365.1"/>
    <property type="molecule type" value="Genomic_DNA"/>
</dbReference>
<comment type="caution">
    <text evidence="4">The sequence shown here is derived from an EMBL/GenBank/DDBJ whole genome shotgun (WGS) entry which is preliminary data.</text>
</comment>
<organism evidence="4 5">
    <name type="scientific">Tetrabaena socialis</name>
    <dbReference type="NCBI Taxonomy" id="47790"/>
    <lineage>
        <taxon>Eukaryota</taxon>
        <taxon>Viridiplantae</taxon>
        <taxon>Chlorophyta</taxon>
        <taxon>core chlorophytes</taxon>
        <taxon>Chlorophyceae</taxon>
        <taxon>CS clade</taxon>
        <taxon>Chlamydomonadales</taxon>
        <taxon>Tetrabaenaceae</taxon>
        <taxon>Tetrabaena</taxon>
    </lineage>
</organism>
<feature type="domain" description="Glycosyl transferase CAP10" evidence="3">
    <location>
        <begin position="57"/>
        <end position="297"/>
    </location>
</feature>
<dbReference type="PANTHER" id="PTHR12203:SF35">
    <property type="entry name" value="PROTEIN O-GLUCOSYLTRANSFERASE 1"/>
    <property type="match status" value="1"/>
</dbReference>
<protein>
    <submittedName>
        <fullName evidence="4">KDEL motif-containing protein 1</fullName>
    </submittedName>
</protein>
<dbReference type="SMART" id="SM00672">
    <property type="entry name" value="CAP10"/>
    <property type="match status" value="1"/>
</dbReference>
<name>A0A2J8A785_9CHLO</name>
<dbReference type="Proteomes" id="UP000236333">
    <property type="component" value="Unassembled WGS sequence"/>
</dbReference>
<evidence type="ECO:0000256" key="2">
    <source>
        <dbReference type="ARBA" id="ARBA00022679"/>
    </source>
</evidence>
<dbReference type="OrthoDB" id="202415at2759"/>
<proteinExistence type="inferred from homology"/>
<keyword evidence="5" id="KW-1185">Reference proteome</keyword>
<dbReference type="InterPro" id="IPR006598">
    <property type="entry name" value="CAP10"/>
</dbReference>
<evidence type="ECO:0000259" key="3">
    <source>
        <dbReference type="SMART" id="SM00672"/>
    </source>
</evidence>
<dbReference type="PANTHER" id="PTHR12203">
    <property type="entry name" value="KDEL LYS-ASP-GLU-LEU CONTAINING - RELATED"/>
    <property type="match status" value="1"/>
</dbReference>
<evidence type="ECO:0000313" key="5">
    <source>
        <dbReference type="Proteomes" id="UP000236333"/>
    </source>
</evidence>
<sequence length="426" mass="49964">MYQGEYSRAAKRLDPWQADMRRVAWNRTQATSDTAVDITLWITASQWYFQKFAGELEFPDMFFFMSDQDGGWCGNVDSGRCPLPSFSISKNTAHGMVDLLYPFMVGCDHPLYDFPAQLKHKQAFFSGRPNWGGSAKEFPGVPPFWSRQYMANLSFRHPDKLQSGIMADPAQYPNHTIAHDYPMRDHARWQYLLHLDGVTYSYRLSRIMHANSVILKEETVWPEYFVRAMREGVHYLPILKTGPDDVLDIMMQYENRTSELRQIAFNAQQFALRFLCPKARMLYMRRLLIEYKSLFFHNGRNDMQVRQAAGPEYFVRAMREGVHYLPILKTGPDDVLDIMLQYENRTSELRQIAFNAQQFALRFLCPKARMLYMRRLLTEYKSLFFHNGRNDMQDFIDEALVPIIRAREQGDMNFTYMGIRPWAPGG</sequence>